<dbReference type="EMBL" id="JANBUL010000280">
    <property type="protein sequence ID" value="KAJ2777606.1"/>
    <property type="molecule type" value="Genomic_DNA"/>
</dbReference>
<accession>A0A9W8H764</accession>
<protein>
    <submittedName>
        <fullName evidence="7">Transcriptional regulator</fullName>
    </submittedName>
</protein>
<evidence type="ECO:0000256" key="5">
    <source>
        <dbReference type="ARBA" id="ARBA00023242"/>
    </source>
</evidence>
<name>A0A9W8H764_9FUNG</name>
<evidence type="ECO:0000256" key="4">
    <source>
        <dbReference type="ARBA" id="ARBA00023163"/>
    </source>
</evidence>
<dbReference type="Pfam" id="PF10198">
    <property type="entry name" value="Ada3"/>
    <property type="match status" value="1"/>
</dbReference>
<dbReference type="PANTHER" id="PTHR13556:SF2">
    <property type="entry name" value="TRANSCRIPTIONAL ADAPTER 3"/>
    <property type="match status" value="1"/>
</dbReference>
<proteinExistence type="inferred from homology"/>
<feature type="compositionally biased region" description="Low complexity" evidence="6">
    <location>
        <begin position="50"/>
        <end position="90"/>
    </location>
</feature>
<dbReference type="GO" id="GO:0000124">
    <property type="term" value="C:SAGA complex"/>
    <property type="evidence" value="ECO:0007669"/>
    <property type="project" value="TreeGrafter"/>
</dbReference>
<feature type="compositionally biased region" description="Low complexity" evidence="6">
    <location>
        <begin position="122"/>
        <end position="177"/>
    </location>
</feature>
<dbReference type="GO" id="GO:0006357">
    <property type="term" value="P:regulation of transcription by RNA polymerase II"/>
    <property type="evidence" value="ECO:0007669"/>
    <property type="project" value="TreeGrafter"/>
</dbReference>
<dbReference type="Proteomes" id="UP001140217">
    <property type="component" value="Unassembled WGS sequence"/>
</dbReference>
<dbReference type="InterPro" id="IPR019340">
    <property type="entry name" value="Histone_AcTrfase_su3"/>
</dbReference>
<evidence type="ECO:0000313" key="8">
    <source>
        <dbReference type="Proteomes" id="UP001140217"/>
    </source>
</evidence>
<dbReference type="GO" id="GO:0003713">
    <property type="term" value="F:transcription coactivator activity"/>
    <property type="evidence" value="ECO:0007669"/>
    <property type="project" value="TreeGrafter"/>
</dbReference>
<keyword evidence="8" id="KW-1185">Reference proteome</keyword>
<keyword evidence="3" id="KW-0805">Transcription regulation</keyword>
<sequence length="550" mass="57336">MGGPSQPSAEEPQRPSLLAQFIAQHGSGSRRAPSASELRALREELERISARAAARAAQLESSQAPPARGAANDSGASAAAGAADPAGTRRGSSDTGTEPGASAAAAGGGGRPESKRPKAGQPAPRASGSDSDASASNASGARSSSDSAAAGGASRPDADSSAAQQGTPAPSSGSASGAALFTASQQAKHSASAPVPDDFSRVKVTNQVPIQTYWAAMEPYFRSVTDEDIGYLESTADGQDSYTIPKLGKFYAYAWAEEEVAHFPEHMHNSKTRYIARALVAPDARPKSLQPAAVSGADLLDSDMSLNTARLAPLTERIVSALVAEHLVLHGGAGAGPDGDNDGGGGSGGSGGKDRVVSSNSGYGSGSDDSDAEMSARVVTAGSSSSSSGSGGSSGMPSLEDRLKRELQYIGILDEGDVDWDDREDDEVCVTIRALQRQLREQVRVNRLRKERLLPIAREHSGYQEYTQVIDELDKQVEQSYLKRHRLTKSRKRKTAPAKTVSLSDNALNALGRRRRVIQAIGHLFPADKFALPSESIFAGIPPNPDVHMK</sequence>
<evidence type="ECO:0000256" key="3">
    <source>
        <dbReference type="ARBA" id="ARBA00023015"/>
    </source>
</evidence>
<feature type="region of interest" description="Disordered" evidence="6">
    <location>
        <begin position="50"/>
        <end position="177"/>
    </location>
</feature>
<comment type="subcellular location">
    <subcellularLocation>
        <location evidence="1">Nucleus</location>
    </subcellularLocation>
</comment>
<evidence type="ECO:0000256" key="6">
    <source>
        <dbReference type="SAM" id="MobiDB-lite"/>
    </source>
</evidence>
<dbReference type="OrthoDB" id="1232at2759"/>
<gene>
    <name evidence="7" type="primary">NGG1</name>
    <name evidence="7" type="ORF">H4R18_005071</name>
</gene>
<dbReference type="AlphaFoldDB" id="A0A9W8H764"/>
<organism evidence="7 8">
    <name type="scientific">Coemansia javaensis</name>
    <dbReference type="NCBI Taxonomy" id="2761396"/>
    <lineage>
        <taxon>Eukaryota</taxon>
        <taxon>Fungi</taxon>
        <taxon>Fungi incertae sedis</taxon>
        <taxon>Zoopagomycota</taxon>
        <taxon>Kickxellomycotina</taxon>
        <taxon>Kickxellomycetes</taxon>
        <taxon>Kickxellales</taxon>
        <taxon>Kickxellaceae</taxon>
        <taxon>Coemansia</taxon>
    </lineage>
</organism>
<reference evidence="7" key="1">
    <citation type="submission" date="2022-07" db="EMBL/GenBank/DDBJ databases">
        <title>Phylogenomic reconstructions and comparative analyses of Kickxellomycotina fungi.</title>
        <authorList>
            <person name="Reynolds N.K."/>
            <person name="Stajich J.E."/>
            <person name="Barry K."/>
            <person name="Grigoriev I.V."/>
            <person name="Crous P."/>
            <person name="Smith M.E."/>
        </authorList>
    </citation>
    <scope>NUCLEOTIDE SEQUENCE</scope>
    <source>
        <strain evidence="7">NBRC 105414</strain>
    </source>
</reference>
<keyword evidence="5" id="KW-0539">Nucleus</keyword>
<feature type="compositionally biased region" description="Gly residues" evidence="6">
    <location>
        <begin position="333"/>
        <end position="351"/>
    </location>
</feature>
<comment type="caution">
    <text evidence="7">The sequence shown here is derived from an EMBL/GenBank/DDBJ whole genome shotgun (WGS) entry which is preliminary data.</text>
</comment>
<evidence type="ECO:0000256" key="1">
    <source>
        <dbReference type="ARBA" id="ARBA00004123"/>
    </source>
</evidence>
<dbReference type="PANTHER" id="PTHR13556">
    <property type="entry name" value="TRANSCRIPTIONAL ADAPTER 3-RELATED"/>
    <property type="match status" value="1"/>
</dbReference>
<dbReference type="GO" id="GO:0005634">
    <property type="term" value="C:nucleus"/>
    <property type="evidence" value="ECO:0007669"/>
    <property type="project" value="UniProtKB-SubCell"/>
</dbReference>
<evidence type="ECO:0000313" key="7">
    <source>
        <dbReference type="EMBL" id="KAJ2777606.1"/>
    </source>
</evidence>
<evidence type="ECO:0000256" key="2">
    <source>
        <dbReference type="ARBA" id="ARBA00005330"/>
    </source>
</evidence>
<comment type="similarity">
    <text evidence="2">Belongs to the NGG1 family.</text>
</comment>
<keyword evidence="4" id="KW-0804">Transcription</keyword>
<feature type="region of interest" description="Disordered" evidence="6">
    <location>
        <begin position="333"/>
        <end position="399"/>
    </location>
</feature>